<sequence>MEVKSEKDIIRIIQKDQWMVDILQAASTLDLPDWWICAGFVRSKIWDVLHGFDERTEMADIDVVYFDAENMDESIEKKLEERLYNLMPHIPWSVKNEARMHMRNGLEPYTSTRDAISKFPETATAFGVRLDDNDNVVLTAPHGVDDLLQMIVRPTPLFKESDLLMEIFMDRVNKKKWEFRWSMVRQSNE</sequence>
<keyword evidence="2" id="KW-1185">Reference proteome</keyword>
<dbReference type="Pfam" id="PF06042">
    <property type="entry name" value="NTP_transf_6"/>
    <property type="match status" value="1"/>
</dbReference>
<dbReference type="PANTHER" id="PTHR39166">
    <property type="entry name" value="BLL1166 PROTEIN"/>
    <property type="match status" value="1"/>
</dbReference>
<organism evidence="1 2">
    <name type="scientific">Virgibacillus tibetensis</name>
    <dbReference type="NCBI Taxonomy" id="3042313"/>
    <lineage>
        <taxon>Bacteria</taxon>
        <taxon>Bacillati</taxon>
        <taxon>Bacillota</taxon>
        <taxon>Bacilli</taxon>
        <taxon>Bacillales</taxon>
        <taxon>Bacillaceae</taxon>
        <taxon>Virgibacillus</taxon>
    </lineage>
</organism>
<evidence type="ECO:0000313" key="1">
    <source>
        <dbReference type="EMBL" id="MEC5423792.1"/>
    </source>
</evidence>
<dbReference type="PANTHER" id="PTHR39166:SF1">
    <property type="entry name" value="BLL1166 PROTEIN"/>
    <property type="match status" value="1"/>
</dbReference>
<gene>
    <name evidence="1" type="ORF">QGM71_09840</name>
</gene>
<dbReference type="RefSeq" id="WP_327607359.1">
    <property type="nucleotide sequence ID" value="NZ_JARZFX010000003.1"/>
</dbReference>
<reference evidence="1 2" key="1">
    <citation type="journal article" date="2024" name="Int. J. Syst. Evol. Microbiol.">
        <title>Virgibacillus tibetensis sp. nov., isolated from salt lake on the Tibetan Plateau of China.</title>
        <authorList>
            <person name="Phurbu D."/>
            <person name="Liu Z.-X."/>
            <person name="Wang R."/>
            <person name="Zheng Y.-Y."/>
            <person name="Liu H.-C."/>
            <person name="Zhou Y.-G."/>
            <person name="Yu Y.-J."/>
            <person name="Li A.-H."/>
        </authorList>
    </citation>
    <scope>NUCLEOTIDE SEQUENCE [LARGE SCALE GENOMIC DNA]</scope>
    <source>
        <strain evidence="1 2">C22-A2</strain>
    </source>
</reference>
<name>A0ABU6KEN2_9BACI</name>
<comment type="caution">
    <text evidence="1">The sequence shown here is derived from an EMBL/GenBank/DDBJ whole genome shotgun (WGS) entry which is preliminary data.</text>
</comment>
<dbReference type="Proteomes" id="UP001335737">
    <property type="component" value="Unassembled WGS sequence"/>
</dbReference>
<evidence type="ECO:0000313" key="2">
    <source>
        <dbReference type="Proteomes" id="UP001335737"/>
    </source>
</evidence>
<dbReference type="EMBL" id="JARZFX010000003">
    <property type="protein sequence ID" value="MEC5423792.1"/>
    <property type="molecule type" value="Genomic_DNA"/>
</dbReference>
<dbReference type="InterPro" id="IPR009267">
    <property type="entry name" value="NTP_transf_6"/>
</dbReference>
<protein>
    <submittedName>
        <fullName evidence="1">Nucleotidyltransferase family protein</fullName>
    </submittedName>
</protein>
<proteinExistence type="predicted"/>
<accession>A0ABU6KEN2</accession>